<gene>
    <name evidence="2" type="ORF">GN277_12870</name>
</gene>
<dbReference type="PANTHER" id="PTHR46565:SF20">
    <property type="entry name" value="COLD SHOCK DOMAIN-CONTAINING PROTEIN 4"/>
    <property type="match status" value="1"/>
</dbReference>
<dbReference type="SMART" id="SM00357">
    <property type="entry name" value="CSP"/>
    <property type="match status" value="1"/>
</dbReference>
<dbReference type="InterPro" id="IPR002059">
    <property type="entry name" value="CSP_DNA-bd"/>
</dbReference>
<accession>A0A7X3SJC6</accession>
<comment type="caution">
    <text evidence="2">The sequence shown here is derived from an EMBL/GenBank/DDBJ whole genome shotgun (WGS) entry which is preliminary data.</text>
</comment>
<dbReference type="GO" id="GO:0003676">
    <property type="term" value="F:nucleic acid binding"/>
    <property type="evidence" value="ECO:0007669"/>
    <property type="project" value="InterPro"/>
</dbReference>
<evidence type="ECO:0000259" key="1">
    <source>
        <dbReference type="PROSITE" id="PS51857"/>
    </source>
</evidence>
<proteinExistence type="predicted"/>
<dbReference type="SUPFAM" id="SSF50249">
    <property type="entry name" value="Nucleic acid-binding proteins"/>
    <property type="match status" value="1"/>
</dbReference>
<keyword evidence="3" id="KW-1185">Reference proteome</keyword>
<dbReference type="PANTHER" id="PTHR46565">
    <property type="entry name" value="COLD SHOCK DOMAIN PROTEIN 2"/>
    <property type="match status" value="1"/>
</dbReference>
<organism evidence="2 3">
    <name type="scientific">Sporofaciens musculi</name>
    <dbReference type="NCBI Taxonomy" id="2681861"/>
    <lineage>
        <taxon>Bacteria</taxon>
        <taxon>Bacillati</taxon>
        <taxon>Bacillota</taxon>
        <taxon>Clostridia</taxon>
        <taxon>Lachnospirales</taxon>
        <taxon>Lachnospiraceae</taxon>
        <taxon>Sporofaciens</taxon>
    </lineage>
</organism>
<dbReference type="InterPro" id="IPR012340">
    <property type="entry name" value="NA-bd_OB-fold"/>
</dbReference>
<dbReference type="EMBL" id="WUQX01000001">
    <property type="protein sequence ID" value="MXP76254.1"/>
    <property type="molecule type" value="Genomic_DNA"/>
</dbReference>
<feature type="domain" description="CSD" evidence="1">
    <location>
        <begin position="1"/>
        <end position="64"/>
    </location>
</feature>
<name>A0A7X3SJC6_9FIRM</name>
<dbReference type="Gene3D" id="2.40.50.140">
    <property type="entry name" value="Nucleic acid-binding proteins"/>
    <property type="match status" value="1"/>
</dbReference>
<evidence type="ECO:0000313" key="3">
    <source>
        <dbReference type="Proteomes" id="UP000460412"/>
    </source>
</evidence>
<dbReference type="Pfam" id="PF00313">
    <property type="entry name" value="CSD"/>
    <property type="match status" value="1"/>
</dbReference>
<reference evidence="2 3" key="1">
    <citation type="submission" date="2019-12" db="EMBL/GenBank/DDBJ databases">
        <title>Sporaefaciens musculi gen. nov., sp. nov., a novel bacterium isolated from the caecum of an obese mouse.</title>
        <authorList>
            <person name="Rasmussen T.S."/>
            <person name="Streidl T."/>
            <person name="Hitch T.C.A."/>
            <person name="Wortmann E."/>
            <person name="Deptula P."/>
            <person name="Hansen M."/>
            <person name="Nielsen D.S."/>
            <person name="Clavel T."/>
            <person name="Vogensen F.K."/>
        </authorList>
    </citation>
    <scope>NUCLEOTIDE SEQUENCE [LARGE SCALE GENOMIC DNA]</scope>
    <source>
        <strain evidence="2 3">WCA-9-b2</strain>
    </source>
</reference>
<dbReference type="PROSITE" id="PS51857">
    <property type="entry name" value="CSD_2"/>
    <property type="match status" value="1"/>
</dbReference>
<dbReference type="Proteomes" id="UP000460412">
    <property type="component" value="Unassembled WGS sequence"/>
</dbReference>
<evidence type="ECO:0000313" key="2">
    <source>
        <dbReference type="EMBL" id="MXP76254.1"/>
    </source>
</evidence>
<sequence>MKAMTKFFDKTKGWGFISSNAKDYFVHYTGIKMDGYRYLEENDIVDFEVETLKDGREIAVNVVPILTMQMVKDALKDEGLHIKTIKDSHGAKKYLVVDGKNVIQSDEQGMSFLDLALYAGFSTSEEVA</sequence>
<dbReference type="AlphaFoldDB" id="A0A7X3SJC6"/>
<protein>
    <submittedName>
        <fullName evidence="2">Cold shock domain-containing protein</fullName>
    </submittedName>
</protein>
<dbReference type="InterPro" id="IPR011129">
    <property type="entry name" value="CSD"/>
</dbReference>